<evidence type="ECO:0000256" key="1">
    <source>
        <dbReference type="SAM" id="MobiDB-lite"/>
    </source>
</evidence>
<proteinExistence type="predicted"/>
<dbReference type="GO" id="GO:0032968">
    <property type="term" value="P:positive regulation of transcription elongation by RNA polymerase II"/>
    <property type="evidence" value="ECO:0007669"/>
    <property type="project" value="InterPro"/>
</dbReference>
<sequence length="923" mass="103028">MELGVFMTTIDLKDAYLHIPIKETSQRRLDQWWSPNCQLTSLRQAINRVIAMWTHILKDQPLRIQSDNATAVAYLFSTGHPPIGSVKDKTEGALTILIAPDWQNWACFFGSKNLTPKCDITTRASSASVTLTLNPEVRVCAQAILERRAGRKGDRNPSCSAQFLQGGVHATDRRPVAFSEEERKRSFGKMQHAAFGAYMRLCEYSQFEKNSVCLLLSSLRLNARNRNAGERSCEGYHDNQAKADLKGKHNLALEEALKKLIGSAKHARLRRHSIELQEIPSLEPICRQDHPLESNSDQVELYVTDPKELNLQPNTRGVSPEYLAKYPHLYEECPATIDEAELAQPLQYLTNKTHATHATTNALASYCTCKTLVHKPAIASEGLSVHACLLAACSPYLAKLLTSASEASQLDTDSPIQTGSTGHILTVPGIPSHYLLPLVHYMYTSELEVTPTNVHGVLEAARRLQIPELEELRLEGGRLVRPELSRKLNRDCFSSLILPHASETGNGKEIFTKGKGANIGSRGKRGACSSLPGLIKKTLFEIKNPIEEPAPSTAQTYFQSRENYECAFQDSGTKVNVGAIDQDTLITQLSPDSPLIMLNSHQKREILISEHGADPVPNRKRDIQDDKMFKEDKERKEAGEQATKDTNTNIRQLSRIIKLDRGEKQDMPLMDENMEKGFKNRQSSIMNSSLTIQDSVLKQACQNKTSLCAIKLKSNGPTPVHTQSNIPVCPKQQRIVQSHLEPDRGTVRQLFKQRFEETAALQKDICVKCVIANPMVKASLQNSTVNVVKLQDIGSTDMNTKKILPEERLGTQSAKRDIKVLSQKNIGDGIKRDWCADEFEQKEEAKRNKTESELWWEKINEVESPTYAQFPTEQLEELVEQILCVPSPSSSEVDVGGKSPVPTNYVGVWPDPSSESDTEVDIL</sequence>
<dbReference type="PROSITE" id="PS50097">
    <property type="entry name" value="BTB"/>
    <property type="match status" value="1"/>
</dbReference>
<feature type="domain" description="BTB" evidence="2">
    <location>
        <begin position="367"/>
        <end position="451"/>
    </location>
</feature>
<dbReference type="Proteomes" id="UP000694892">
    <property type="component" value="Chromosome 7L"/>
</dbReference>
<organism evidence="3 4">
    <name type="scientific">Xenopus laevis</name>
    <name type="common">African clawed frog</name>
    <dbReference type="NCBI Taxonomy" id="8355"/>
    <lineage>
        <taxon>Eukaryota</taxon>
        <taxon>Metazoa</taxon>
        <taxon>Chordata</taxon>
        <taxon>Craniata</taxon>
        <taxon>Vertebrata</taxon>
        <taxon>Euteleostomi</taxon>
        <taxon>Amphibia</taxon>
        <taxon>Batrachia</taxon>
        <taxon>Anura</taxon>
        <taxon>Pipoidea</taxon>
        <taxon>Pipidae</taxon>
        <taxon>Xenopodinae</taxon>
        <taxon>Xenopus</taxon>
        <taxon>Xenopus</taxon>
    </lineage>
</organism>
<feature type="region of interest" description="Disordered" evidence="1">
    <location>
        <begin position="888"/>
        <end position="923"/>
    </location>
</feature>
<protein>
    <recommendedName>
        <fullName evidence="2">BTB domain-containing protein</fullName>
    </recommendedName>
</protein>
<dbReference type="SMART" id="SM00225">
    <property type="entry name" value="BTB"/>
    <property type="match status" value="1"/>
</dbReference>
<dbReference type="Gene3D" id="3.30.710.10">
    <property type="entry name" value="Potassium Channel Kv1.1, Chain A"/>
    <property type="match status" value="1"/>
</dbReference>
<accession>A0A974CG46</accession>
<dbReference type="EMBL" id="CM004478">
    <property type="protein sequence ID" value="OCT72111.1"/>
    <property type="molecule type" value="Genomic_DNA"/>
</dbReference>
<feature type="region of interest" description="Disordered" evidence="1">
    <location>
        <begin position="613"/>
        <end position="643"/>
    </location>
</feature>
<dbReference type="PANTHER" id="PTHR47639">
    <property type="entry name" value="BTB/POZ DOMAIN-CONTAINING PROTEIN 18"/>
    <property type="match status" value="1"/>
</dbReference>
<name>A0A974CG46_XENLA</name>
<evidence type="ECO:0000313" key="4">
    <source>
        <dbReference type="Proteomes" id="UP000694892"/>
    </source>
</evidence>
<dbReference type="Pfam" id="PF00651">
    <property type="entry name" value="BTB"/>
    <property type="match status" value="1"/>
</dbReference>
<dbReference type="InterPro" id="IPR011333">
    <property type="entry name" value="SKP1/BTB/POZ_sf"/>
</dbReference>
<evidence type="ECO:0000259" key="2">
    <source>
        <dbReference type="PROSITE" id="PS50097"/>
    </source>
</evidence>
<dbReference type="InterPro" id="IPR000210">
    <property type="entry name" value="BTB/POZ_dom"/>
</dbReference>
<dbReference type="InterPro" id="IPR042915">
    <property type="entry name" value="BTBD18"/>
</dbReference>
<evidence type="ECO:0000313" key="3">
    <source>
        <dbReference type="EMBL" id="OCT72111.1"/>
    </source>
</evidence>
<reference evidence="4" key="1">
    <citation type="journal article" date="2016" name="Nature">
        <title>Genome evolution in the allotetraploid frog Xenopus laevis.</title>
        <authorList>
            <person name="Session A.M."/>
            <person name="Uno Y."/>
            <person name="Kwon T."/>
            <person name="Chapman J.A."/>
            <person name="Toyoda A."/>
            <person name="Takahashi S."/>
            <person name="Fukui A."/>
            <person name="Hikosaka A."/>
            <person name="Suzuki A."/>
            <person name="Kondo M."/>
            <person name="van Heeringen S.J."/>
            <person name="Quigley I."/>
            <person name="Heinz S."/>
            <person name="Ogino H."/>
            <person name="Ochi H."/>
            <person name="Hellsten U."/>
            <person name="Lyons J.B."/>
            <person name="Simakov O."/>
            <person name="Putnam N."/>
            <person name="Stites J."/>
            <person name="Kuroki Y."/>
            <person name="Tanaka T."/>
            <person name="Michiue T."/>
            <person name="Watanabe M."/>
            <person name="Bogdanovic O."/>
            <person name="Lister R."/>
            <person name="Georgiou G."/>
            <person name="Paranjpe S.S."/>
            <person name="van Kruijsbergen I."/>
            <person name="Shu S."/>
            <person name="Carlson J."/>
            <person name="Kinoshita T."/>
            <person name="Ohta Y."/>
            <person name="Mawaribuchi S."/>
            <person name="Jenkins J."/>
            <person name="Grimwood J."/>
            <person name="Schmutz J."/>
            <person name="Mitros T."/>
            <person name="Mozaffari S.V."/>
            <person name="Suzuki Y."/>
            <person name="Haramoto Y."/>
            <person name="Yamamoto T.S."/>
            <person name="Takagi C."/>
            <person name="Heald R."/>
            <person name="Miller K."/>
            <person name="Haudenschild C."/>
            <person name="Kitzman J."/>
            <person name="Nakayama T."/>
            <person name="Izutsu Y."/>
            <person name="Robert J."/>
            <person name="Fortriede J."/>
            <person name="Burns K."/>
            <person name="Lotay V."/>
            <person name="Karimi K."/>
            <person name="Yasuoka Y."/>
            <person name="Dichmann D.S."/>
            <person name="Flajnik M.F."/>
            <person name="Houston D.W."/>
            <person name="Shendure J."/>
            <person name="DuPasquier L."/>
            <person name="Vize P.D."/>
            <person name="Zorn A.M."/>
            <person name="Ito M."/>
            <person name="Marcotte E.M."/>
            <person name="Wallingford J.B."/>
            <person name="Ito Y."/>
            <person name="Asashima M."/>
            <person name="Ueno N."/>
            <person name="Matsuda Y."/>
            <person name="Veenstra G.J."/>
            <person name="Fujiyama A."/>
            <person name="Harland R.M."/>
            <person name="Taira M."/>
            <person name="Rokhsar D.S."/>
        </authorList>
    </citation>
    <scope>NUCLEOTIDE SEQUENCE [LARGE SCALE GENOMIC DNA]</scope>
    <source>
        <strain evidence="4">J</strain>
    </source>
</reference>
<gene>
    <name evidence="3" type="ORF">XELAEV_18035076mg</name>
</gene>
<dbReference type="SUPFAM" id="SSF54695">
    <property type="entry name" value="POZ domain"/>
    <property type="match status" value="1"/>
</dbReference>
<feature type="compositionally biased region" description="Acidic residues" evidence="1">
    <location>
        <begin position="914"/>
        <end position="923"/>
    </location>
</feature>
<dbReference type="AlphaFoldDB" id="A0A974CG46"/>
<dbReference type="GO" id="GO:0005634">
    <property type="term" value="C:nucleus"/>
    <property type="evidence" value="ECO:0007669"/>
    <property type="project" value="TreeGrafter"/>
</dbReference>
<dbReference type="PANTHER" id="PTHR47639:SF1">
    <property type="entry name" value="BTB_POZ DOMAIN-CONTAINING PROTEIN 18"/>
    <property type="match status" value="1"/>
</dbReference>